<evidence type="ECO:0000313" key="3">
    <source>
        <dbReference type="Proteomes" id="UP000016931"/>
    </source>
</evidence>
<dbReference type="GeneID" id="27897993"/>
<evidence type="ECO:0000313" key="2">
    <source>
        <dbReference type="EMBL" id="EMF10269.1"/>
    </source>
</evidence>
<feature type="compositionally biased region" description="Basic and acidic residues" evidence="1">
    <location>
        <begin position="159"/>
        <end position="170"/>
    </location>
</feature>
<reference evidence="2 3" key="1">
    <citation type="journal article" date="2012" name="PLoS Pathog.">
        <title>Diverse lifestyles and strategies of plant pathogenesis encoded in the genomes of eighteen Dothideomycetes fungi.</title>
        <authorList>
            <person name="Ohm R.A."/>
            <person name="Feau N."/>
            <person name="Henrissat B."/>
            <person name="Schoch C.L."/>
            <person name="Horwitz B.A."/>
            <person name="Barry K.W."/>
            <person name="Condon B.J."/>
            <person name="Copeland A.C."/>
            <person name="Dhillon B."/>
            <person name="Glaser F."/>
            <person name="Hesse C.N."/>
            <person name="Kosti I."/>
            <person name="LaButti K."/>
            <person name="Lindquist E.A."/>
            <person name="Lucas S."/>
            <person name="Salamov A.A."/>
            <person name="Bradshaw R.E."/>
            <person name="Ciuffetti L."/>
            <person name="Hamelin R.C."/>
            <person name="Kema G.H.J."/>
            <person name="Lawrence C."/>
            <person name="Scott J.A."/>
            <person name="Spatafora J.W."/>
            <person name="Turgeon B.G."/>
            <person name="de Wit P.J.G.M."/>
            <person name="Zhong S."/>
            <person name="Goodwin S.B."/>
            <person name="Grigoriev I.V."/>
        </authorList>
    </citation>
    <scope>NUCLEOTIDE SEQUENCE [LARGE SCALE GENOMIC DNA]</scope>
    <source>
        <strain evidence="2 3">SO2202</strain>
    </source>
</reference>
<dbReference type="RefSeq" id="XP_016758390.1">
    <property type="nucleotide sequence ID" value="XM_016900856.1"/>
</dbReference>
<dbReference type="HOGENOM" id="CLU_1571624_0_0_1"/>
<gene>
    <name evidence="2" type="ORF">SEPMUDRAFT_110646</name>
</gene>
<proteinExistence type="predicted"/>
<feature type="compositionally biased region" description="Basic residues" evidence="1">
    <location>
        <begin position="73"/>
        <end position="82"/>
    </location>
</feature>
<feature type="compositionally biased region" description="Polar residues" evidence="1">
    <location>
        <begin position="102"/>
        <end position="121"/>
    </location>
</feature>
<dbReference type="EMBL" id="KB456268">
    <property type="protein sequence ID" value="EMF10269.1"/>
    <property type="molecule type" value="Genomic_DNA"/>
</dbReference>
<name>M3D060_SPHMS</name>
<feature type="compositionally biased region" description="Low complexity" evidence="1">
    <location>
        <begin position="1"/>
        <end position="27"/>
    </location>
</feature>
<dbReference type="Proteomes" id="UP000016931">
    <property type="component" value="Unassembled WGS sequence"/>
</dbReference>
<accession>M3D060</accession>
<sequence length="170" mass="18822">MAPATKSKKPVAAAAAATESIISSQSAHGESDVETPQSQSQQIDTEMLKLAIKKSKEQSTTLKAKREKEIERKHKQRLSKLQKKIDEAHKQQQDTAAVTKRVPTTEQPDAKSTNPNSTVSRPFSPEDETSKTNGYGRSIPSDSLGKLRSNKSNKRSRITRQDTRKLLGRI</sequence>
<protein>
    <submittedName>
        <fullName evidence="2">Uncharacterized protein</fullName>
    </submittedName>
</protein>
<keyword evidence="3" id="KW-1185">Reference proteome</keyword>
<dbReference type="AlphaFoldDB" id="M3D060"/>
<organism evidence="2 3">
    <name type="scientific">Sphaerulina musiva (strain SO2202)</name>
    <name type="common">Poplar stem canker fungus</name>
    <name type="synonym">Septoria musiva</name>
    <dbReference type="NCBI Taxonomy" id="692275"/>
    <lineage>
        <taxon>Eukaryota</taxon>
        <taxon>Fungi</taxon>
        <taxon>Dikarya</taxon>
        <taxon>Ascomycota</taxon>
        <taxon>Pezizomycotina</taxon>
        <taxon>Dothideomycetes</taxon>
        <taxon>Dothideomycetidae</taxon>
        <taxon>Mycosphaerellales</taxon>
        <taxon>Mycosphaerellaceae</taxon>
        <taxon>Sphaerulina</taxon>
    </lineage>
</organism>
<feature type="compositionally biased region" description="Basic residues" evidence="1">
    <location>
        <begin position="148"/>
        <end position="158"/>
    </location>
</feature>
<feature type="compositionally biased region" description="Basic and acidic residues" evidence="1">
    <location>
        <begin position="83"/>
        <end position="92"/>
    </location>
</feature>
<feature type="region of interest" description="Disordered" evidence="1">
    <location>
        <begin position="1"/>
        <end position="170"/>
    </location>
</feature>
<evidence type="ECO:0000256" key="1">
    <source>
        <dbReference type="SAM" id="MobiDB-lite"/>
    </source>
</evidence>
<dbReference type="OrthoDB" id="3650820at2759"/>
<feature type="compositionally biased region" description="Polar residues" evidence="1">
    <location>
        <begin position="34"/>
        <end position="44"/>
    </location>
</feature>